<evidence type="ECO:0000313" key="2">
    <source>
        <dbReference type="Proteomes" id="UP000077752"/>
    </source>
</evidence>
<evidence type="ECO:0000313" key="1">
    <source>
        <dbReference type="EMBL" id="OAI92321.1"/>
    </source>
</evidence>
<comment type="caution">
    <text evidence="1">The sequence shown here is derived from an EMBL/GenBank/DDBJ whole genome shotgun (WGS) entry which is preliminary data.</text>
</comment>
<dbReference type="Proteomes" id="UP000077752">
    <property type="component" value="Unassembled WGS sequence"/>
</dbReference>
<accession>A0A177SN37</accession>
<reference evidence="1 2" key="1">
    <citation type="submission" date="2016-03" db="EMBL/GenBank/DDBJ databases">
        <title>Draft Genome Assembly of Pseudomonas putida strain CBF10-2.</title>
        <authorList>
            <person name="Iyer R.S."/>
            <person name="Damania A."/>
        </authorList>
    </citation>
    <scope>NUCLEOTIDE SEQUENCE [LARGE SCALE GENOMIC DNA]</scope>
    <source>
        <strain evidence="1 2">CBF10-2</strain>
    </source>
</reference>
<dbReference type="AlphaFoldDB" id="A0A177SN37"/>
<gene>
    <name evidence="1" type="ORF">AYO28_18795</name>
</gene>
<sequence length="100" mass="10693">MIKPVPDPPASNLTTAHTHFATCNGTHPPLFTVCEGASTEDVLVHLTMSLASAYETNYQVCESASKPMQSLAWATQHSLEICQALVESLLKGGRHSEAGK</sequence>
<dbReference type="RefSeq" id="WP_064303053.1">
    <property type="nucleotide sequence ID" value="NZ_LUCV01000019.1"/>
</dbReference>
<dbReference type="EMBL" id="LUCV01000019">
    <property type="protein sequence ID" value="OAI92321.1"/>
    <property type="molecule type" value="Genomic_DNA"/>
</dbReference>
<evidence type="ECO:0008006" key="3">
    <source>
        <dbReference type="Google" id="ProtNLM"/>
    </source>
</evidence>
<proteinExistence type="predicted"/>
<organism evidence="1 2">
    <name type="scientific">Pseudomonas putida</name>
    <name type="common">Arthrobacter siderocapsulatus</name>
    <dbReference type="NCBI Taxonomy" id="303"/>
    <lineage>
        <taxon>Bacteria</taxon>
        <taxon>Pseudomonadati</taxon>
        <taxon>Pseudomonadota</taxon>
        <taxon>Gammaproteobacteria</taxon>
        <taxon>Pseudomonadales</taxon>
        <taxon>Pseudomonadaceae</taxon>
        <taxon>Pseudomonas</taxon>
    </lineage>
</organism>
<protein>
    <recommendedName>
        <fullName evidence="3">DUF3077 domain-containing protein</fullName>
    </recommendedName>
</protein>
<name>A0A177SN37_PSEPU</name>